<accession>A0A2S5R879</accession>
<comment type="caution">
    <text evidence="1">The sequence shown here is derived from an EMBL/GenBank/DDBJ whole genome shotgun (WGS) entry which is preliminary data.</text>
</comment>
<dbReference type="EMBL" id="PHHC01000095">
    <property type="protein sequence ID" value="PPE03541.1"/>
    <property type="molecule type" value="Genomic_DNA"/>
</dbReference>
<evidence type="ECO:0000313" key="1">
    <source>
        <dbReference type="EMBL" id="PPE03541.1"/>
    </source>
</evidence>
<reference evidence="1 2" key="1">
    <citation type="submission" date="2017-11" db="EMBL/GenBank/DDBJ databases">
        <title>Comparative genomic analysis of Holospora spp., intranuclear symbionts of paramecia.</title>
        <authorList>
            <person name="Garushyants S.K."/>
            <person name="Beliavskaya A."/>
            <person name="Malko D.B."/>
            <person name="Logacheva M.D."/>
            <person name="Rautian M.S."/>
            <person name="Gelfand M.S."/>
        </authorList>
    </citation>
    <scope>NUCLEOTIDE SEQUENCE [LARGE SCALE GENOMIC DNA]</scope>
    <source>
        <strain evidence="2">02AZ16</strain>
    </source>
</reference>
<dbReference type="RefSeq" id="WP_129591919.1">
    <property type="nucleotide sequence ID" value="NZ_PHHC01000095.1"/>
</dbReference>
<name>A0A2S5R879_9PROT</name>
<organism evidence="1 2">
    <name type="scientific">Holospora curviuscula</name>
    <dbReference type="NCBI Taxonomy" id="1082868"/>
    <lineage>
        <taxon>Bacteria</taxon>
        <taxon>Pseudomonadati</taxon>
        <taxon>Pseudomonadota</taxon>
        <taxon>Alphaproteobacteria</taxon>
        <taxon>Holosporales</taxon>
        <taxon>Holosporaceae</taxon>
        <taxon>Holospora</taxon>
    </lineage>
</organism>
<keyword evidence="2" id="KW-1185">Reference proteome</keyword>
<evidence type="ECO:0000313" key="2">
    <source>
        <dbReference type="Proteomes" id="UP000239425"/>
    </source>
</evidence>
<dbReference type="Proteomes" id="UP000239425">
    <property type="component" value="Unassembled WGS sequence"/>
</dbReference>
<sequence>MYYSRVFWKKFISGEYIPDIIIENFEAVKTIQYPEENIVYTRYRLAYIWCCIILYCAKRYSLEKLTLGLNWYFSRWVDSVHTDLSSYNKRLFLEGETKCQISWKGCEHASDIDDMHGCLWKISENSFNGYPENPFDLYGMGLDFFSERVPFLYIYYTAEELQDSRRPGVGFIYATGSGLPWNDRIALNVYQEELWFAFRLKEILMYSKALSPKGVLEEIRTLTQEIRARPPDLAPWDGGQFWEDFIISLDKVDKMKLSGLSFDQLMNFADNIFLGQVRFEKRWNDFKKQKKSIHFEKKLSAEQKESVLQEYNCSVETVQNYIENRKAWLDGKGLRLVQ</sequence>
<protein>
    <submittedName>
        <fullName evidence="1">Uncharacterized protein</fullName>
    </submittedName>
</protein>
<proteinExistence type="predicted"/>
<dbReference type="AlphaFoldDB" id="A0A2S5R879"/>
<gene>
    <name evidence="1" type="ORF">HCUR_01012</name>
</gene>